<dbReference type="PATRIC" id="fig|908627.4.peg.7558"/>
<comment type="subcellular location">
    <subcellularLocation>
        <location evidence="1">Membrane</location>
    </subcellularLocation>
</comment>
<protein>
    <submittedName>
        <fullName evidence="4">NAD-dependent dehydratase</fullName>
    </submittedName>
</protein>
<proteinExistence type="predicted"/>
<reference evidence="4 5" key="1">
    <citation type="journal article" date="2015" name="Genome Announc.">
        <title>Draft Genome Sequence of Burkholderia sp. Strain PML1(12), an Ectomycorrhizosphere-Inhabiting Bacterium with Effective Mineral-Weathering Ability.</title>
        <authorList>
            <person name="Uroz S."/>
            <person name="Oger P."/>
        </authorList>
    </citation>
    <scope>NUCLEOTIDE SEQUENCE [LARGE SCALE GENOMIC DNA]</scope>
    <source>
        <strain evidence="5">PML1(12)</strain>
    </source>
</reference>
<accession>A0A0J1CMB9</accession>
<keyword evidence="2" id="KW-0472">Membrane</keyword>
<comment type="caution">
    <text evidence="4">The sequence shown here is derived from an EMBL/GenBank/DDBJ whole genome shotgun (WGS) entry which is preliminary data.</text>
</comment>
<name>A0A0J1CMB9_9BURK</name>
<dbReference type="RefSeq" id="WP_047896559.1">
    <property type="nucleotide sequence ID" value="NZ_AEJF01000199.1"/>
</dbReference>
<dbReference type="AlphaFoldDB" id="A0A0J1CMB9"/>
<dbReference type="Pfam" id="PF01370">
    <property type="entry name" value="Epimerase"/>
    <property type="match status" value="1"/>
</dbReference>
<evidence type="ECO:0000259" key="3">
    <source>
        <dbReference type="Pfam" id="PF01370"/>
    </source>
</evidence>
<evidence type="ECO:0000256" key="2">
    <source>
        <dbReference type="ARBA" id="ARBA00023136"/>
    </source>
</evidence>
<dbReference type="Gene3D" id="3.40.50.720">
    <property type="entry name" value="NAD(P)-binding Rossmann-like Domain"/>
    <property type="match status" value="1"/>
</dbReference>
<sequence length="210" mass="22637">MKILILGATGVVGKAVLQRALGDTRIGQVIAPTRRSHSCHPKLSNPVAPDLSSLLSEAADWAVDAVICAMGTTIRKAGSKEAFRYVDYVLPIAFAKQAYRKGAEAFALVSSPGASLSIPLFYCRTKGEVERDIKSIGFKSVTIVRPGMIGGDREEFRIAERIVLPIATFLRPLLPRGFRVNPASNIAEALVDAVITRKPGPHMVTSRDLV</sequence>
<gene>
    <name evidence="4" type="ORF">EOS_33785</name>
</gene>
<evidence type="ECO:0000313" key="4">
    <source>
        <dbReference type="EMBL" id="KLU21862.1"/>
    </source>
</evidence>
<dbReference type="SUPFAM" id="SSF51735">
    <property type="entry name" value="NAD(P)-binding Rossmann-fold domains"/>
    <property type="match status" value="1"/>
</dbReference>
<dbReference type="InterPro" id="IPR001509">
    <property type="entry name" value="Epimerase_deHydtase"/>
</dbReference>
<dbReference type="PANTHER" id="PTHR14097">
    <property type="entry name" value="OXIDOREDUCTASE HTATIP2"/>
    <property type="match status" value="1"/>
</dbReference>
<keyword evidence="5" id="KW-1185">Reference proteome</keyword>
<evidence type="ECO:0000313" key="5">
    <source>
        <dbReference type="Proteomes" id="UP000035963"/>
    </source>
</evidence>
<dbReference type="OrthoDB" id="9798632at2"/>
<dbReference type="PANTHER" id="PTHR14097:SF7">
    <property type="entry name" value="OXIDOREDUCTASE HTATIP2"/>
    <property type="match status" value="1"/>
</dbReference>
<organism evidence="4 5">
    <name type="scientific">Caballeronia mineralivorans PML1(12)</name>
    <dbReference type="NCBI Taxonomy" id="908627"/>
    <lineage>
        <taxon>Bacteria</taxon>
        <taxon>Pseudomonadati</taxon>
        <taxon>Pseudomonadota</taxon>
        <taxon>Betaproteobacteria</taxon>
        <taxon>Burkholderiales</taxon>
        <taxon>Burkholderiaceae</taxon>
        <taxon>Caballeronia</taxon>
    </lineage>
</organism>
<dbReference type="GO" id="GO:0016020">
    <property type="term" value="C:membrane"/>
    <property type="evidence" value="ECO:0007669"/>
    <property type="project" value="UniProtKB-SubCell"/>
</dbReference>
<dbReference type="EMBL" id="AEJF01000199">
    <property type="protein sequence ID" value="KLU21862.1"/>
    <property type="molecule type" value="Genomic_DNA"/>
</dbReference>
<dbReference type="InterPro" id="IPR036291">
    <property type="entry name" value="NAD(P)-bd_dom_sf"/>
</dbReference>
<evidence type="ECO:0000256" key="1">
    <source>
        <dbReference type="ARBA" id="ARBA00004370"/>
    </source>
</evidence>
<feature type="domain" description="NAD-dependent epimerase/dehydratase" evidence="3">
    <location>
        <begin position="3"/>
        <end position="111"/>
    </location>
</feature>
<dbReference type="Proteomes" id="UP000035963">
    <property type="component" value="Unassembled WGS sequence"/>
</dbReference>